<feature type="chain" id="PRO_5017953853" evidence="1">
    <location>
        <begin position="24"/>
        <end position="358"/>
    </location>
</feature>
<name>A0A3P1B978_9BACT</name>
<dbReference type="OrthoDB" id="928769at2"/>
<dbReference type="SUPFAM" id="SSF101898">
    <property type="entry name" value="NHL repeat"/>
    <property type="match status" value="1"/>
</dbReference>
<dbReference type="Proteomes" id="UP000271925">
    <property type="component" value="Unassembled WGS sequence"/>
</dbReference>
<dbReference type="EMBL" id="RQJO01000017">
    <property type="protein sequence ID" value="RRA97605.1"/>
    <property type="molecule type" value="Genomic_DNA"/>
</dbReference>
<protein>
    <submittedName>
        <fullName evidence="2">ScyD/ScyE family protein</fullName>
    </submittedName>
</protein>
<organism evidence="2 3">
    <name type="scientific">Larkinella rosea</name>
    <dbReference type="NCBI Taxonomy" id="2025312"/>
    <lineage>
        <taxon>Bacteria</taxon>
        <taxon>Pseudomonadati</taxon>
        <taxon>Bacteroidota</taxon>
        <taxon>Cytophagia</taxon>
        <taxon>Cytophagales</taxon>
        <taxon>Spirosomataceae</taxon>
        <taxon>Larkinella</taxon>
    </lineage>
</organism>
<evidence type="ECO:0000313" key="2">
    <source>
        <dbReference type="EMBL" id="RRA97605.1"/>
    </source>
</evidence>
<proteinExistence type="predicted"/>
<gene>
    <name evidence="2" type="ORF">EHT25_31650</name>
</gene>
<accession>A0A3P1B978</accession>
<feature type="signal peptide" evidence="1">
    <location>
        <begin position="1"/>
        <end position="23"/>
    </location>
</feature>
<dbReference type="AlphaFoldDB" id="A0A3P1B978"/>
<dbReference type="InterPro" id="IPR048031">
    <property type="entry name" value="ScyD/ScyE-like"/>
</dbReference>
<keyword evidence="1" id="KW-0732">Signal</keyword>
<evidence type="ECO:0000256" key="1">
    <source>
        <dbReference type="SAM" id="SignalP"/>
    </source>
</evidence>
<dbReference type="InterPro" id="IPR011042">
    <property type="entry name" value="6-blade_b-propeller_TolB-like"/>
</dbReference>
<keyword evidence="3" id="KW-1185">Reference proteome</keyword>
<sequence>MNTIRSTSQFLLTILVIGSLLFAANSCGTLEDHKVPSPAGFTASFFYGAPPTARTTVENLKSPIGLTIGKGDVIFVTENGTGNNDGSVSAITQAGVKYPVITGFNSYTTQESGFAEGLAHLKYKEGKLYILHGIDAKLFVYDVSGFVPGTTAPVAASTLVGEDIGAISKPESGKTPGESDPYNMTWGPDGNLFIADAAANLILCRNKNTKVFTVYAKVGPFTPPGGSPDAVPTGIVYDGSKFLISTLTGGPFFPGASRILQITPGAVPAVSDYKTGFTSGTDIVLTPGGKPIVTEYGWPFNPSNPSRIANENAGTLSITPNYPISHAIDIELSETEGDTYYLLDYGYGTILKLKGTGI</sequence>
<dbReference type="RefSeq" id="WP_124879470.1">
    <property type="nucleotide sequence ID" value="NZ_RQJO01000017.1"/>
</dbReference>
<reference evidence="2 3" key="1">
    <citation type="submission" date="2018-11" db="EMBL/GenBank/DDBJ databases">
        <authorList>
            <person name="Zhou Z."/>
            <person name="Wang G."/>
        </authorList>
    </citation>
    <scope>NUCLEOTIDE SEQUENCE [LARGE SCALE GENOMIC DNA]</scope>
    <source>
        <strain evidence="2 3">KCTC52004</strain>
    </source>
</reference>
<dbReference type="Gene3D" id="2.120.10.30">
    <property type="entry name" value="TolB, C-terminal domain"/>
    <property type="match status" value="1"/>
</dbReference>
<evidence type="ECO:0000313" key="3">
    <source>
        <dbReference type="Proteomes" id="UP000271925"/>
    </source>
</evidence>
<dbReference type="NCBIfam" id="NF033206">
    <property type="entry name" value="ScyE_fam"/>
    <property type="match status" value="1"/>
</dbReference>
<comment type="caution">
    <text evidence="2">The sequence shown here is derived from an EMBL/GenBank/DDBJ whole genome shotgun (WGS) entry which is preliminary data.</text>
</comment>